<dbReference type="AlphaFoldDB" id="A0A2J8S1Z3"/>
<protein>
    <submittedName>
        <fullName evidence="2">IQCK isoform 2</fullName>
    </submittedName>
</protein>
<gene>
    <name evidence="2" type="ORF">CR201_G0047013</name>
</gene>
<feature type="non-terminal residue" evidence="2">
    <location>
        <position position="1"/>
    </location>
</feature>
<reference evidence="2" key="1">
    <citation type="submission" date="2017-12" db="EMBL/GenBank/DDBJ databases">
        <title>High-resolution comparative analysis of great ape genomes.</title>
        <authorList>
            <person name="Pollen A."/>
            <person name="Hastie A."/>
            <person name="Hormozdiari F."/>
            <person name="Dougherty M."/>
            <person name="Liu R."/>
            <person name="Chaisson M."/>
            <person name="Hoppe E."/>
            <person name="Hill C."/>
            <person name="Pang A."/>
            <person name="Hillier L."/>
            <person name="Baker C."/>
            <person name="Armstrong J."/>
            <person name="Shendure J."/>
            <person name="Paten B."/>
            <person name="Wilson R."/>
            <person name="Chao H."/>
            <person name="Schneider V."/>
            <person name="Ventura M."/>
            <person name="Kronenberg Z."/>
            <person name="Murali S."/>
            <person name="Gordon D."/>
            <person name="Cantsilieris S."/>
            <person name="Munson K."/>
            <person name="Nelson B."/>
            <person name="Raja A."/>
            <person name="Underwood J."/>
            <person name="Diekhans M."/>
            <person name="Fiddes I."/>
            <person name="Haussler D."/>
            <person name="Eichler E."/>
        </authorList>
    </citation>
    <scope>NUCLEOTIDE SEQUENCE [LARGE SCALE GENOMIC DNA]</scope>
    <source>
        <strain evidence="2">Susie</strain>
    </source>
</reference>
<feature type="compositionally biased region" description="Polar residues" evidence="1">
    <location>
        <begin position="1"/>
        <end position="18"/>
    </location>
</feature>
<sequence length="58" mass="6139">AEETSRGQAHSPASQNFLGQARTKSEMQNGGRCGTCSQDENSIILTIAKIMQQSAGGR</sequence>
<dbReference type="EMBL" id="NDHI03003625">
    <property type="protein sequence ID" value="PNJ14770.1"/>
    <property type="molecule type" value="Genomic_DNA"/>
</dbReference>
<name>A0A2J8S1Z3_PONAB</name>
<evidence type="ECO:0000313" key="2">
    <source>
        <dbReference type="EMBL" id="PNJ14770.1"/>
    </source>
</evidence>
<feature type="region of interest" description="Disordered" evidence="1">
    <location>
        <begin position="1"/>
        <end position="35"/>
    </location>
</feature>
<accession>A0A2J8S1Z3</accession>
<evidence type="ECO:0000256" key="1">
    <source>
        <dbReference type="SAM" id="MobiDB-lite"/>
    </source>
</evidence>
<comment type="caution">
    <text evidence="2">The sequence shown here is derived from an EMBL/GenBank/DDBJ whole genome shotgun (WGS) entry which is preliminary data.</text>
</comment>
<organism evidence="2">
    <name type="scientific">Pongo abelii</name>
    <name type="common">Sumatran orangutan</name>
    <name type="synonym">Pongo pygmaeus abelii</name>
    <dbReference type="NCBI Taxonomy" id="9601"/>
    <lineage>
        <taxon>Eukaryota</taxon>
        <taxon>Metazoa</taxon>
        <taxon>Chordata</taxon>
        <taxon>Craniata</taxon>
        <taxon>Vertebrata</taxon>
        <taxon>Euteleostomi</taxon>
        <taxon>Mammalia</taxon>
        <taxon>Eutheria</taxon>
        <taxon>Euarchontoglires</taxon>
        <taxon>Primates</taxon>
        <taxon>Haplorrhini</taxon>
        <taxon>Catarrhini</taxon>
        <taxon>Hominidae</taxon>
        <taxon>Pongo</taxon>
    </lineage>
</organism>
<proteinExistence type="predicted"/>